<proteinExistence type="predicted"/>
<feature type="compositionally biased region" description="Low complexity" evidence="1">
    <location>
        <begin position="140"/>
        <end position="160"/>
    </location>
</feature>
<feature type="region of interest" description="Disordered" evidence="1">
    <location>
        <begin position="135"/>
        <end position="160"/>
    </location>
</feature>
<feature type="compositionally biased region" description="Basic and acidic residues" evidence="1">
    <location>
        <begin position="514"/>
        <end position="534"/>
    </location>
</feature>
<gene>
    <name evidence="2" type="ORF">TWF694_009153</name>
</gene>
<keyword evidence="3" id="KW-1185">Reference proteome</keyword>
<dbReference type="EMBL" id="JAVHJO010000005">
    <property type="protein sequence ID" value="KAK6540351.1"/>
    <property type="molecule type" value="Genomic_DNA"/>
</dbReference>
<feature type="compositionally biased region" description="Basic and acidic residues" evidence="1">
    <location>
        <begin position="431"/>
        <end position="442"/>
    </location>
</feature>
<feature type="compositionally biased region" description="Basic and acidic residues" evidence="1">
    <location>
        <begin position="598"/>
        <end position="622"/>
    </location>
</feature>
<comment type="caution">
    <text evidence="2">The sequence shown here is derived from an EMBL/GenBank/DDBJ whole genome shotgun (WGS) entry which is preliminary data.</text>
</comment>
<dbReference type="Proteomes" id="UP001365542">
    <property type="component" value="Unassembled WGS sequence"/>
</dbReference>
<feature type="region of interest" description="Disordered" evidence="1">
    <location>
        <begin position="431"/>
        <end position="622"/>
    </location>
</feature>
<organism evidence="2 3">
    <name type="scientific">Orbilia ellipsospora</name>
    <dbReference type="NCBI Taxonomy" id="2528407"/>
    <lineage>
        <taxon>Eukaryota</taxon>
        <taxon>Fungi</taxon>
        <taxon>Dikarya</taxon>
        <taxon>Ascomycota</taxon>
        <taxon>Pezizomycotina</taxon>
        <taxon>Orbiliomycetes</taxon>
        <taxon>Orbiliales</taxon>
        <taxon>Orbiliaceae</taxon>
        <taxon>Orbilia</taxon>
    </lineage>
</organism>
<feature type="region of interest" description="Disordered" evidence="1">
    <location>
        <begin position="1"/>
        <end position="22"/>
    </location>
</feature>
<feature type="compositionally biased region" description="Basic and acidic residues" evidence="1">
    <location>
        <begin position="454"/>
        <end position="474"/>
    </location>
</feature>
<protein>
    <submittedName>
        <fullName evidence="2">Uncharacterized protein</fullName>
    </submittedName>
</protein>
<accession>A0AAV9XFJ9</accession>
<name>A0AAV9XFJ9_9PEZI</name>
<feature type="region of interest" description="Disordered" evidence="1">
    <location>
        <begin position="335"/>
        <end position="363"/>
    </location>
</feature>
<reference evidence="2 3" key="1">
    <citation type="submission" date="2019-10" db="EMBL/GenBank/DDBJ databases">
        <authorList>
            <person name="Palmer J.M."/>
        </authorList>
    </citation>
    <scope>NUCLEOTIDE SEQUENCE [LARGE SCALE GENOMIC DNA]</scope>
    <source>
        <strain evidence="2 3">TWF694</strain>
    </source>
</reference>
<evidence type="ECO:0000313" key="3">
    <source>
        <dbReference type="Proteomes" id="UP001365542"/>
    </source>
</evidence>
<dbReference type="AlphaFoldDB" id="A0AAV9XFJ9"/>
<sequence length="622" mass="69184">MADDVVSNKRPQADPTKDPTSPYYIFHPEHPRLADTIPSSITTPKIGPQLPYPIAYVTGFDNRRNFMSLAMAARGEPALGRPLTPVEAAVLTRYTQIMRNGGEWAGFLGLVSAAAIGMRTDSWPMEGIIRSALGMRPRNSEGSSLSSNSTASSSSATATANAASSGSEAVAAAETTATQKPKWTFQAWAMKQTADDPQMGPKAFQEIMKKKGELYRQLVAYPPERRADMEYRMLWSSYKHNLSLERDFTRAQLDMQEKVLAQAREALKLSETMSTVETEKDAVLDKSLAKHVEKLKVVRDETKVWVEEVSAAVAAMEARQEIKPVEVNPSEIKPVEINPSEIKPSEIKPRQQPRLPPPPPPATRLTQFFSGDSAGTGRLYGVRDIFRVLTWAWVGKYIGSTVGLIFIISRSRRLEAEDERLQEYQYDRKEYAKQKAQHRETTLPKPAAQPTPIERPKSSDGGRGGGREDTRYQETDTQSLGGLQAESIDWGDFKTDEAPAPAQRVPSPRPGESSWERARREREGPQQPAMHEDSWAPQEQQDRAVSTAAGSSSTWERIREQASEAYGGGKRIPGESRVDETPTGESAWSRLGQQAKPETPKSREELQREFDAELDKEWKGGK</sequence>
<evidence type="ECO:0000313" key="2">
    <source>
        <dbReference type="EMBL" id="KAK6540351.1"/>
    </source>
</evidence>
<evidence type="ECO:0000256" key="1">
    <source>
        <dbReference type="SAM" id="MobiDB-lite"/>
    </source>
</evidence>